<dbReference type="InterPro" id="IPR020095">
    <property type="entry name" value="PsdUridine_synth_TruA_C"/>
</dbReference>
<dbReference type="Proteomes" id="UP001152797">
    <property type="component" value="Unassembled WGS sequence"/>
</dbReference>
<name>A0A9P1GGF7_9DINO</name>
<dbReference type="GO" id="GO:0005634">
    <property type="term" value="C:nucleus"/>
    <property type="evidence" value="ECO:0007669"/>
    <property type="project" value="TreeGrafter"/>
</dbReference>
<dbReference type="EMBL" id="CAMXCT020005379">
    <property type="protein sequence ID" value="CAL1165553.1"/>
    <property type="molecule type" value="Genomic_DNA"/>
</dbReference>
<dbReference type="InterPro" id="IPR020103">
    <property type="entry name" value="PsdUridine_synth_cat_dom_sf"/>
</dbReference>
<proteinExistence type="inferred from homology"/>
<dbReference type="EMBL" id="CAMXCT030005379">
    <property type="protein sequence ID" value="CAL4799490.1"/>
    <property type="molecule type" value="Genomic_DNA"/>
</dbReference>
<dbReference type="Pfam" id="PF01416">
    <property type="entry name" value="PseudoU_synth_1"/>
    <property type="match status" value="1"/>
</dbReference>
<dbReference type="InterPro" id="IPR020094">
    <property type="entry name" value="TruA/RsuA/RluB/E/F_N"/>
</dbReference>
<dbReference type="EMBL" id="CAMXCT010005379">
    <property type="protein sequence ID" value="CAI4012178.1"/>
    <property type="molecule type" value="Genomic_DNA"/>
</dbReference>
<dbReference type="GO" id="GO:0031119">
    <property type="term" value="P:tRNA pseudouridine synthesis"/>
    <property type="evidence" value="ECO:0007669"/>
    <property type="project" value="UniProtKB-ARBA"/>
</dbReference>
<dbReference type="GO" id="GO:0009982">
    <property type="term" value="F:pseudouridine synthase activity"/>
    <property type="evidence" value="ECO:0007669"/>
    <property type="project" value="InterPro"/>
</dbReference>
<comment type="similarity">
    <text evidence="1">Belongs to the tRNA pseudouridine synthase TruA family.</text>
</comment>
<evidence type="ECO:0000259" key="4">
    <source>
        <dbReference type="Pfam" id="PF01416"/>
    </source>
</evidence>
<gene>
    <name evidence="5" type="ORF">C1SCF055_LOCUS37272</name>
</gene>
<feature type="domain" description="Pseudouridine synthase I TruA alpha/beta" evidence="4">
    <location>
        <begin position="312"/>
        <end position="420"/>
    </location>
</feature>
<evidence type="ECO:0000313" key="5">
    <source>
        <dbReference type="EMBL" id="CAI4012178.1"/>
    </source>
</evidence>
<dbReference type="Gene3D" id="3.30.70.660">
    <property type="entry name" value="Pseudouridine synthase I, catalytic domain, C-terminal subdomain"/>
    <property type="match status" value="1"/>
</dbReference>
<evidence type="ECO:0000256" key="1">
    <source>
        <dbReference type="ARBA" id="ARBA00009375"/>
    </source>
</evidence>
<comment type="caution">
    <text evidence="5">The sequence shown here is derived from an EMBL/GenBank/DDBJ whole genome shotgun (WGS) entry which is preliminary data.</text>
</comment>
<reference evidence="5" key="1">
    <citation type="submission" date="2022-10" db="EMBL/GenBank/DDBJ databases">
        <authorList>
            <person name="Chen Y."/>
            <person name="Dougan E. K."/>
            <person name="Chan C."/>
            <person name="Rhodes N."/>
            <person name="Thang M."/>
        </authorList>
    </citation>
    <scope>NUCLEOTIDE SEQUENCE</scope>
</reference>
<dbReference type="InterPro" id="IPR001406">
    <property type="entry name" value="PsdUridine_synth_TruA"/>
</dbReference>
<reference evidence="6 7" key="2">
    <citation type="submission" date="2024-05" db="EMBL/GenBank/DDBJ databases">
        <authorList>
            <person name="Chen Y."/>
            <person name="Shah S."/>
            <person name="Dougan E. K."/>
            <person name="Thang M."/>
            <person name="Chan C."/>
        </authorList>
    </citation>
    <scope>NUCLEOTIDE SEQUENCE [LARGE SCALE GENOMIC DNA]</scope>
</reference>
<dbReference type="SUPFAM" id="SSF55120">
    <property type="entry name" value="Pseudouridine synthase"/>
    <property type="match status" value="1"/>
</dbReference>
<dbReference type="InterPro" id="IPR020097">
    <property type="entry name" value="PsdUridine_synth_TruA_a/b_dom"/>
</dbReference>
<evidence type="ECO:0000256" key="3">
    <source>
        <dbReference type="ARBA" id="ARBA00023235"/>
    </source>
</evidence>
<dbReference type="PANTHER" id="PTHR11142">
    <property type="entry name" value="PSEUDOURIDYLATE SYNTHASE"/>
    <property type="match status" value="1"/>
</dbReference>
<evidence type="ECO:0000313" key="6">
    <source>
        <dbReference type="EMBL" id="CAL4799490.1"/>
    </source>
</evidence>
<evidence type="ECO:0000256" key="2">
    <source>
        <dbReference type="ARBA" id="ARBA00022694"/>
    </source>
</evidence>
<dbReference type="GO" id="GO:0003723">
    <property type="term" value="F:RNA binding"/>
    <property type="evidence" value="ECO:0007669"/>
    <property type="project" value="InterPro"/>
</dbReference>
<dbReference type="Gene3D" id="3.30.70.580">
    <property type="entry name" value="Pseudouridine synthase I, catalytic domain, N-terminal subdomain"/>
    <property type="match status" value="1"/>
</dbReference>
<evidence type="ECO:0000313" key="7">
    <source>
        <dbReference type="Proteomes" id="UP001152797"/>
    </source>
</evidence>
<dbReference type="AlphaFoldDB" id="A0A9P1GGF7"/>
<organism evidence="5">
    <name type="scientific">Cladocopium goreaui</name>
    <dbReference type="NCBI Taxonomy" id="2562237"/>
    <lineage>
        <taxon>Eukaryota</taxon>
        <taxon>Sar</taxon>
        <taxon>Alveolata</taxon>
        <taxon>Dinophyceae</taxon>
        <taxon>Suessiales</taxon>
        <taxon>Symbiodiniaceae</taxon>
        <taxon>Cladocopium</taxon>
    </lineage>
</organism>
<keyword evidence="3" id="KW-0413">Isomerase</keyword>
<protein>
    <recommendedName>
        <fullName evidence="4">Pseudouridine synthase I TruA alpha/beta domain-containing protein</fullName>
    </recommendedName>
</protein>
<keyword evidence="7" id="KW-1185">Reference proteome</keyword>
<keyword evidence="2" id="KW-0819">tRNA processing</keyword>
<dbReference type="OrthoDB" id="10256309at2759"/>
<accession>A0A9P1GGF7</accession>
<dbReference type="PANTHER" id="PTHR11142:SF4">
    <property type="entry name" value="PSEUDOURIDYLATE SYNTHASE 1 HOMOLOG"/>
    <property type="match status" value="1"/>
</dbReference>
<dbReference type="GO" id="GO:1990481">
    <property type="term" value="P:mRNA pseudouridine synthesis"/>
    <property type="evidence" value="ECO:0007669"/>
    <property type="project" value="TreeGrafter"/>
</dbReference>
<sequence length="530" mass="60019">MEIETLCKSSTFCARAPWRHPCHHGGRKFRADGMGCGSVLRPLRICAFTALILSRRSQARRCLPAIETFEEEDQEGIDDTDEGDEEGRRSFENCVGSYAWLWETQDFDWTSLAGRSERQSKTTVALIIGYLGHKFVGLQQPCQQGLGRTDFVRAVETELELALFKAGAMIPENFGNLCRLRWSRVGRTDAGVSASCNVVSGRLIVGKDPESLEELVQRIRSFLPADLAIHGAAFVSKRFSARREGCRRAYEFLVPSFCVAPTRAKTRTWLAARRPDVMPTDFTVEDLKLLEEELKLREVRLSAEQLKRFRRALAAFEGTHFFGNFANKKLDPRGPQGYRHVRRFHCGDPWVDEDGREWLTLEICADSFLTHQIRKMVATAALVAQGALSMEFIDAAMHRRLDVKTQRFPPNGLIFVRPSFKAKTITGKPSTVEAALESEEVLTRTAEMQESLKKAIIKEAEEGLSAVYWLACVTHYEPEDMESEVLAEYRKFMPRNEQYIKARQAASTQVTCIIASQGAQLWLGRNPRPR</sequence>